<name>A0A2S8AAD3_9FLAO</name>
<reference evidence="2 3" key="1">
    <citation type="submission" date="2018-02" db="EMBL/GenBank/DDBJ databases">
        <title>Genome sequences of Apibacter spp., gut symbionts of Asian honey bees.</title>
        <authorList>
            <person name="Kwong W.K."/>
            <person name="Steele M.I."/>
            <person name="Moran N.A."/>
        </authorList>
    </citation>
    <scope>NUCLEOTIDE SEQUENCE [LARGE SCALE GENOMIC DNA]</scope>
    <source>
        <strain evidence="3">wkB301</strain>
    </source>
</reference>
<organism evidence="2 3">
    <name type="scientific">Apibacter adventoris</name>
    <dbReference type="NCBI Taxonomy" id="1679466"/>
    <lineage>
        <taxon>Bacteria</taxon>
        <taxon>Pseudomonadati</taxon>
        <taxon>Bacteroidota</taxon>
        <taxon>Flavobacteriia</taxon>
        <taxon>Flavobacteriales</taxon>
        <taxon>Weeksellaceae</taxon>
        <taxon>Apibacter</taxon>
    </lineage>
</organism>
<dbReference type="OrthoDB" id="1070463at2"/>
<feature type="domain" description="Alginate export" evidence="1">
    <location>
        <begin position="28"/>
        <end position="374"/>
    </location>
</feature>
<comment type="caution">
    <text evidence="2">The sequence shown here is derived from an EMBL/GenBank/DDBJ whole genome shotgun (WGS) entry which is preliminary data.</text>
</comment>
<dbReference type="RefSeq" id="WP_105246952.1">
    <property type="nucleotide sequence ID" value="NZ_PSZM01000040.1"/>
</dbReference>
<dbReference type="InterPro" id="IPR025388">
    <property type="entry name" value="Alginate_export_dom"/>
</dbReference>
<evidence type="ECO:0000313" key="2">
    <source>
        <dbReference type="EMBL" id="PQL91546.1"/>
    </source>
</evidence>
<accession>A0A2S8AAD3</accession>
<gene>
    <name evidence="2" type="ORF">C4S77_06970</name>
</gene>
<dbReference type="Pfam" id="PF13372">
    <property type="entry name" value="Alginate_exp"/>
    <property type="match status" value="1"/>
</dbReference>
<evidence type="ECO:0000259" key="1">
    <source>
        <dbReference type="Pfam" id="PF13372"/>
    </source>
</evidence>
<protein>
    <recommendedName>
        <fullName evidence="1">Alginate export domain-containing protein</fullName>
    </recommendedName>
</protein>
<evidence type="ECO:0000313" key="3">
    <source>
        <dbReference type="Proteomes" id="UP000238042"/>
    </source>
</evidence>
<dbReference type="EMBL" id="PSZM01000040">
    <property type="protein sequence ID" value="PQL91546.1"/>
    <property type="molecule type" value="Genomic_DNA"/>
</dbReference>
<dbReference type="AlphaFoldDB" id="A0A2S8AAD3"/>
<proteinExistence type="predicted"/>
<sequence length="420" mass="48650">MNYKRLLLVLFTYSLLINVNIYGQSIKIEGELRTRGEFRDGFRAPLADSLNPAFVNNMRARLTALYETKEYRIKVTVQDTKTYGSTGINNTGNSLGLYEAWAEYFFSPKFSGILGRQTLEYDDNRLFSSTNWSNTPIAHDLLKLKYESSKFKVHLGGAWNNASDVLYESVYDKGYQSLLYSWVQKTFENFTTSFIWVNEGFQRKNETQNPKTSIYRNTTGINVEMKNKEIPISFYTTGYYQFGYDRDDHKLDAFLLALKSHYKFSDKITAIFGGDYFSGTKYNASKNKDYTFNKLYGANHAFNGSIEYWTTPPRQGLIDLYGGIEIKTNSKLKFLGNFHTFSTSQKMKNRENKDIGSEFDLQVDYKLSPSLSIQGGWSTYLKNRGTEIIKKQEEINTHFPQWAYIMITIKPVFFSTIKEK</sequence>
<keyword evidence="3" id="KW-1185">Reference proteome</keyword>
<dbReference type="Proteomes" id="UP000238042">
    <property type="component" value="Unassembled WGS sequence"/>
</dbReference>